<dbReference type="Proteomes" id="UP001262889">
    <property type="component" value="Unassembled WGS sequence"/>
</dbReference>
<dbReference type="Gene3D" id="3.10.129.10">
    <property type="entry name" value="Hotdog Thioesterase"/>
    <property type="match status" value="1"/>
</dbReference>
<dbReference type="InterPro" id="IPR029069">
    <property type="entry name" value="HotDog_dom_sf"/>
</dbReference>
<dbReference type="InterPro" id="IPR054545">
    <property type="entry name" value="ApeI-like"/>
</dbReference>
<sequence length="119" mass="13872">MLLQDFYSVIQSKKEEGKVITHIRINKNHELYKGHFPDRPVTPGVVLMHMFREEMERQTGRKLRFSKASNVKFMAVVDPNIDDVLIMEYETEENEEVITLKAITKNNGSIALKINAFYN</sequence>
<organism evidence="2 3">
    <name type="scientific">Autumnicola tepida</name>
    <dbReference type="NCBI Taxonomy" id="3075595"/>
    <lineage>
        <taxon>Bacteria</taxon>
        <taxon>Pseudomonadati</taxon>
        <taxon>Bacteroidota</taxon>
        <taxon>Flavobacteriia</taxon>
        <taxon>Flavobacteriales</taxon>
        <taxon>Flavobacteriaceae</taxon>
        <taxon>Autumnicola</taxon>
    </lineage>
</organism>
<reference evidence="2 3" key="1">
    <citation type="submission" date="2023-09" db="EMBL/GenBank/DDBJ databases">
        <authorList>
            <person name="Rey-Velasco X."/>
        </authorList>
    </citation>
    <scope>NUCLEOTIDE SEQUENCE [LARGE SCALE GENOMIC DNA]</scope>
    <source>
        <strain evidence="2 3">F363</strain>
    </source>
</reference>
<evidence type="ECO:0000259" key="1">
    <source>
        <dbReference type="Pfam" id="PF22818"/>
    </source>
</evidence>
<evidence type="ECO:0000313" key="2">
    <source>
        <dbReference type="EMBL" id="MDT0641879.1"/>
    </source>
</evidence>
<name>A0ABU3C6E0_9FLAO</name>
<proteinExistence type="predicted"/>
<gene>
    <name evidence="2" type="ORF">RM553_03440</name>
</gene>
<protein>
    <submittedName>
        <fullName evidence="2">Hydroxymyristoyl-ACP dehydratase</fullName>
    </submittedName>
</protein>
<accession>A0ABU3C6E0</accession>
<evidence type="ECO:0000313" key="3">
    <source>
        <dbReference type="Proteomes" id="UP001262889"/>
    </source>
</evidence>
<dbReference type="Pfam" id="PF22818">
    <property type="entry name" value="ApeI-like"/>
    <property type="match status" value="1"/>
</dbReference>
<dbReference type="EMBL" id="JAVRHQ010000002">
    <property type="protein sequence ID" value="MDT0641879.1"/>
    <property type="molecule type" value="Genomic_DNA"/>
</dbReference>
<feature type="domain" description="ApeI dehydratase-like" evidence="1">
    <location>
        <begin position="12"/>
        <end position="99"/>
    </location>
</feature>
<keyword evidence="3" id="KW-1185">Reference proteome</keyword>
<dbReference type="RefSeq" id="WP_311533585.1">
    <property type="nucleotide sequence ID" value="NZ_JAVRHQ010000002.1"/>
</dbReference>
<comment type="caution">
    <text evidence="2">The sequence shown here is derived from an EMBL/GenBank/DDBJ whole genome shotgun (WGS) entry which is preliminary data.</text>
</comment>
<dbReference type="SUPFAM" id="SSF54637">
    <property type="entry name" value="Thioesterase/thiol ester dehydrase-isomerase"/>
    <property type="match status" value="1"/>
</dbReference>